<dbReference type="EMBL" id="GBRH01263329">
    <property type="protein sequence ID" value="JAD34566.1"/>
    <property type="molecule type" value="Transcribed_RNA"/>
</dbReference>
<reference evidence="1" key="2">
    <citation type="journal article" date="2015" name="Data Brief">
        <title>Shoot transcriptome of the giant reed, Arundo donax.</title>
        <authorList>
            <person name="Barrero R.A."/>
            <person name="Guerrero F.D."/>
            <person name="Moolhuijzen P."/>
            <person name="Goolsby J.A."/>
            <person name="Tidwell J."/>
            <person name="Bellgard S.E."/>
            <person name="Bellgard M.I."/>
        </authorList>
    </citation>
    <scope>NUCLEOTIDE SEQUENCE</scope>
    <source>
        <tissue evidence="1">Shoot tissue taken approximately 20 cm above the soil surface</tissue>
    </source>
</reference>
<protein>
    <submittedName>
        <fullName evidence="1">Uncharacterized protein</fullName>
    </submittedName>
</protein>
<evidence type="ECO:0000313" key="1">
    <source>
        <dbReference type="EMBL" id="JAD34566.1"/>
    </source>
</evidence>
<dbReference type="AlphaFoldDB" id="A0A0A8Z6Y9"/>
<reference evidence="1" key="1">
    <citation type="submission" date="2014-09" db="EMBL/GenBank/DDBJ databases">
        <authorList>
            <person name="Magalhaes I.L.F."/>
            <person name="Oliveira U."/>
            <person name="Santos F.R."/>
            <person name="Vidigal T.H.D.A."/>
            <person name="Brescovit A.D."/>
            <person name="Santos A.J."/>
        </authorList>
    </citation>
    <scope>NUCLEOTIDE SEQUENCE</scope>
    <source>
        <tissue evidence="1">Shoot tissue taken approximately 20 cm above the soil surface</tissue>
    </source>
</reference>
<name>A0A0A8Z6Y9_ARUDO</name>
<sequence length="48" mass="5412">MQKKNLKILGVKSLMKNMTIHVAGMTQVKQNHMAEVPELQPCRKFGCA</sequence>
<accession>A0A0A8Z6Y9</accession>
<organism evidence="1">
    <name type="scientific">Arundo donax</name>
    <name type="common">Giant reed</name>
    <name type="synonym">Donax arundinaceus</name>
    <dbReference type="NCBI Taxonomy" id="35708"/>
    <lineage>
        <taxon>Eukaryota</taxon>
        <taxon>Viridiplantae</taxon>
        <taxon>Streptophyta</taxon>
        <taxon>Embryophyta</taxon>
        <taxon>Tracheophyta</taxon>
        <taxon>Spermatophyta</taxon>
        <taxon>Magnoliopsida</taxon>
        <taxon>Liliopsida</taxon>
        <taxon>Poales</taxon>
        <taxon>Poaceae</taxon>
        <taxon>PACMAD clade</taxon>
        <taxon>Arundinoideae</taxon>
        <taxon>Arundineae</taxon>
        <taxon>Arundo</taxon>
    </lineage>
</organism>
<proteinExistence type="predicted"/>